<evidence type="ECO:0000256" key="4">
    <source>
        <dbReference type="ARBA" id="ARBA00023136"/>
    </source>
</evidence>
<comment type="subcellular location">
    <subcellularLocation>
        <location evidence="1">Membrane</location>
        <topology evidence="1">Multi-pass membrane protein</topology>
    </subcellularLocation>
</comment>
<dbReference type="Proteomes" id="UP000481288">
    <property type="component" value="Unassembled WGS sequence"/>
</dbReference>
<dbReference type="GO" id="GO:0005886">
    <property type="term" value="C:plasma membrane"/>
    <property type="evidence" value="ECO:0007669"/>
    <property type="project" value="TreeGrafter"/>
</dbReference>
<feature type="transmembrane region" description="Helical" evidence="5">
    <location>
        <begin position="119"/>
        <end position="137"/>
    </location>
</feature>
<evidence type="ECO:0000256" key="5">
    <source>
        <dbReference type="SAM" id="Phobius"/>
    </source>
</evidence>
<feature type="transmembrane region" description="Helical" evidence="5">
    <location>
        <begin position="149"/>
        <end position="167"/>
    </location>
</feature>
<evidence type="ECO:0000313" key="7">
    <source>
        <dbReference type="Proteomes" id="UP000481288"/>
    </source>
</evidence>
<feature type="transmembrane region" description="Helical" evidence="5">
    <location>
        <begin position="245"/>
        <end position="266"/>
    </location>
</feature>
<evidence type="ECO:0000256" key="3">
    <source>
        <dbReference type="ARBA" id="ARBA00022989"/>
    </source>
</evidence>
<reference evidence="6 7" key="1">
    <citation type="submission" date="2018-05" db="EMBL/GenBank/DDBJ databases">
        <title>Whole genome sequencing for identification of molecular markers to develop diagnostic detection tools for the regulated plant pathogen Lachnellula willkommii.</title>
        <authorList>
            <person name="Giroux E."/>
            <person name="Bilodeau G."/>
        </authorList>
    </citation>
    <scope>NUCLEOTIDE SEQUENCE [LARGE SCALE GENOMIC DNA]</scope>
    <source>
        <strain evidence="6 7">CBS 625.97</strain>
    </source>
</reference>
<dbReference type="PANTHER" id="PTHR23501:SF43">
    <property type="entry name" value="MULTIDRUG TRANSPORTER, PUTATIVE (AFU_ORTHOLOGUE AFUA_6G03040)-RELATED"/>
    <property type="match status" value="1"/>
</dbReference>
<protein>
    <submittedName>
        <fullName evidence="6">Putative efflux pump gsfJ</fullName>
    </submittedName>
</protein>
<comment type="caution">
    <text evidence="6">The sequence shown here is derived from an EMBL/GenBank/DDBJ whole genome shotgun (WGS) entry which is preliminary data.</text>
</comment>
<feature type="transmembrane region" description="Helical" evidence="5">
    <location>
        <begin position="179"/>
        <end position="200"/>
    </location>
</feature>
<gene>
    <name evidence="6" type="primary">gsfJ_0</name>
    <name evidence="6" type="ORF">LCER1_G004687</name>
</gene>
<dbReference type="GO" id="GO:0022857">
    <property type="term" value="F:transmembrane transporter activity"/>
    <property type="evidence" value="ECO:0007669"/>
    <property type="project" value="TreeGrafter"/>
</dbReference>
<name>A0A7D8YLH7_9HELO</name>
<evidence type="ECO:0000256" key="2">
    <source>
        <dbReference type="ARBA" id="ARBA00022692"/>
    </source>
</evidence>
<keyword evidence="4 5" id="KW-0472">Membrane</keyword>
<dbReference type="OrthoDB" id="440553at2759"/>
<dbReference type="PANTHER" id="PTHR23501">
    <property type="entry name" value="MAJOR FACILITATOR SUPERFAMILY"/>
    <property type="match status" value="1"/>
</dbReference>
<keyword evidence="3 5" id="KW-1133">Transmembrane helix</keyword>
<feature type="transmembrane region" description="Helical" evidence="5">
    <location>
        <begin position="47"/>
        <end position="65"/>
    </location>
</feature>
<sequence>MYSIPAGVVAIVILLIAVPANFPNQGLVGKTRMKNVFSRQALKRVDFLGATLLLAASLLLITALQEAGIQYQWSSPLIVVLLVFAAVFWIAFAAWEYWISSSTGVIEPVLPWKLVNDRVRIGVILYDFSLSVFSSLLSGYQKLMGTRSMFLVGFPFTVSVLEIPQRFQAVNNTSPLGAGIRLFGFIIASPLGAGVCSALAGKYQIPIIHIVLFGSSLQVVGFTLLSRVSTSPTSGIASSVYGFEVLAGFGVGANLAILILIVPFTIRRNEKGKSHLSQTLTPEELSALLKSTTVISTFPSEVAIMARSVLGQGYNNQIKALIGTAVAQFPAALLMWKREQIRVSK</sequence>
<accession>A0A7D8YLH7</accession>
<evidence type="ECO:0000313" key="6">
    <source>
        <dbReference type="EMBL" id="TVY54117.1"/>
    </source>
</evidence>
<evidence type="ECO:0000256" key="1">
    <source>
        <dbReference type="ARBA" id="ARBA00004141"/>
    </source>
</evidence>
<keyword evidence="7" id="KW-1185">Reference proteome</keyword>
<keyword evidence="2 5" id="KW-0812">Transmembrane</keyword>
<organism evidence="6 7">
    <name type="scientific">Lachnellula cervina</name>
    <dbReference type="NCBI Taxonomy" id="1316786"/>
    <lineage>
        <taxon>Eukaryota</taxon>
        <taxon>Fungi</taxon>
        <taxon>Dikarya</taxon>
        <taxon>Ascomycota</taxon>
        <taxon>Pezizomycotina</taxon>
        <taxon>Leotiomycetes</taxon>
        <taxon>Helotiales</taxon>
        <taxon>Lachnaceae</taxon>
        <taxon>Lachnellula</taxon>
    </lineage>
</organism>
<feature type="transmembrane region" description="Helical" evidence="5">
    <location>
        <begin position="77"/>
        <end position="99"/>
    </location>
</feature>
<proteinExistence type="predicted"/>
<feature type="transmembrane region" description="Helical" evidence="5">
    <location>
        <begin position="207"/>
        <end position="225"/>
    </location>
</feature>
<dbReference type="EMBL" id="QGMG01000374">
    <property type="protein sequence ID" value="TVY54117.1"/>
    <property type="molecule type" value="Genomic_DNA"/>
</dbReference>
<dbReference type="AlphaFoldDB" id="A0A7D8YLH7"/>